<feature type="region of interest" description="Disordered" evidence="1">
    <location>
        <begin position="54"/>
        <end position="92"/>
    </location>
</feature>
<sequence>MCLKRAIPVLSISCAGTVWGLELRTRMTLCGRFLQAACAMCDLMIEIATVGGKLGLSPASAPSHRTGRGDREEPIDPSLPCQRRGSVSMRRGPRASASAAFLQAMRWIAGGLRYLSSVSRSAA</sequence>
<gene>
    <name evidence="2" type="ORF">B0T14DRAFT_522984</name>
</gene>
<name>A0AA40BWM6_9PEZI</name>
<organism evidence="2 3">
    <name type="scientific">Immersiella caudata</name>
    <dbReference type="NCBI Taxonomy" id="314043"/>
    <lineage>
        <taxon>Eukaryota</taxon>
        <taxon>Fungi</taxon>
        <taxon>Dikarya</taxon>
        <taxon>Ascomycota</taxon>
        <taxon>Pezizomycotina</taxon>
        <taxon>Sordariomycetes</taxon>
        <taxon>Sordariomycetidae</taxon>
        <taxon>Sordariales</taxon>
        <taxon>Lasiosphaeriaceae</taxon>
        <taxon>Immersiella</taxon>
    </lineage>
</organism>
<keyword evidence="3" id="KW-1185">Reference proteome</keyword>
<dbReference type="Proteomes" id="UP001175000">
    <property type="component" value="Unassembled WGS sequence"/>
</dbReference>
<evidence type="ECO:0000256" key="1">
    <source>
        <dbReference type="SAM" id="MobiDB-lite"/>
    </source>
</evidence>
<evidence type="ECO:0000313" key="2">
    <source>
        <dbReference type="EMBL" id="KAK0616340.1"/>
    </source>
</evidence>
<protein>
    <submittedName>
        <fullName evidence="2">Uncharacterized protein</fullName>
    </submittedName>
</protein>
<comment type="caution">
    <text evidence="2">The sequence shown here is derived from an EMBL/GenBank/DDBJ whole genome shotgun (WGS) entry which is preliminary data.</text>
</comment>
<dbReference type="EMBL" id="JAULSU010000005">
    <property type="protein sequence ID" value="KAK0616340.1"/>
    <property type="molecule type" value="Genomic_DNA"/>
</dbReference>
<dbReference type="AlphaFoldDB" id="A0AA40BWM6"/>
<proteinExistence type="predicted"/>
<evidence type="ECO:0000313" key="3">
    <source>
        <dbReference type="Proteomes" id="UP001175000"/>
    </source>
</evidence>
<reference evidence="2" key="1">
    <citation type="submission" date="2023-06" db="EMBL/GenBank/DDBJ databases">
        <title>Genome-scale phylogeny and comparative genomics of the fungal order Sordariales.</title>
        <authorList>
            <consortium name="Lawrence Berkeley National Laboratory"/>
            <person name="Hensen N."/>
            <person name="Bonometti L."/>
            <person name="Westerberg I."/>
            <person name="Brannstrom I.O."/>
            <person name="Guillou S."/>
            <person name="Cros-Aarteil S."/>
            <person name="Calhoun S."/>
            <person name="Haridas S."/>
            <person name="Kuo A."/>
            <person name="Mondo S."/>
            <person name="Pangilinan J."/>
            <person name="Riley R."/>
            <person name="Labutti K."/>
            <person name="Andreopoulos B."/>
            <person name="Lipzen A."/>
            <person name="Chen C."/>
            <person name="Yanf M."/>
            <person name="Daum C."/>
            <person name="Ng V."/>
            <person name="Clum A."/>
            <person name="Steindorff A."/>
            <person name="Ohm R."/>
            <person name="Martin F."/>
            <person name="Silar P."/>
            <person name="Natvig D."/>
            <person name="Lalanne C."/>
            <person name="Gautier V."/>
            <person name="Ament-Velasquez S.L."/>
            <person name="Kruys A."/>
            <person name="Hutchinson M.I."/>
            <person name="Powell A.J."/>
            <person name="Barry K."/>
            <person name="Miller A.N."/>
            <person name="Grigoriev I.V."/>
            <person name="Debuchy R."/>
            <person name="Gladieux P."/>
            <person name="Thoren M.H."/>
            <person name="Johannesson H."/>
        </authorList>
    </citation>
    <scope>NUCLEOTIDE SEQUENCE</scope>
    <source>
        <strain evidence="2">CBS 606.72</strain>
    </source>
</reference>
<accession>A0AA40BWM6</accession>